<reference evidence="2" key="1">
    <citation type="submission" date="2012-11" db="EMBL/GenBank/DDBJ databases">
        <title>Permanent draft genomes of Rhodopirellula europaea strain SH398 and 6C.</title>
        <authorList>
            <person name="Richter M."/>
            <person name="Richter-Heitmann T."/>
            <person name="Frank C."/>
            <person name="Harder J."/>
            <person name="Glockner F.O."/>
        </authorList>
    </citation>
    <scope>NUCLEOTIDE SEQUENCE</scope>
    <source>
        <strain evidence="2">6C</strain>
    </source>
</reference>
<dbReference type="Proteomes" id="UP000011529">
    <property type="component" value="Unassembled WGS sequence"/>
</dbReference>
<gene>
    <name evidence="2" type="ORF">RE6C_01351</name>
</gene>
<reference evidence="2" key="2">
    <citation type="journal article" date="2013" name="Mar. Genomics">
        <title>Expression of sulfatases in Rhodopirellula baltica and the diversity of sulfatases in the genus Rhodopirellula.</title>
        <authorList>
            <person name="Wegner C.E."/>
            <person name="Richter-Heitmann T."/>
            <person name="Klindworth A."/>
            <person name="Klockow C."/>
            <person name="Richter M."/>
            <person name="Achstetter T."/>
            <person name="Glockner F.O."/>
            <person name="Harder J."/>
        </authorList>
    </citation>
    <scope>NUCLEOTIDE SEQUENCE [LARGE SCALE GENOMIC DNA]</scope>
    <source>
        <strain evidence="2">6C</strain>
    </source>
</reference>
<evidence type="ECO:0000256" key="1">
    <source>
        <dbReference type="SAM" id="MobiDB-lite"/>
    </source>
</evidence>
<dbReference type="PATRIC" id="fig|1263867.3.peg.1430"/>
<name>M2AL95_9BACT</name>
<dbReference type="EMBL" id="ANMO01000080">
    <property type="protein sequence ID" value="EMB17890.1"/>
    <property type="molecule type" value="Genomic_DNA"/>
</dbReference>
<feature type="region of interest" description="Disordered" evidence="1">
    <location>
        <begin position="1"/>
        <end position="20"/>
    </location>
</feature>
<sequence length="56" mass="5851">MDGEGRLNAPEKNRCRGLPPGTIDPLFATGAWNRSGVAYSWDGADGKVYAGADPTA</sequence>
<keyword evidence="3" id="KW-1185">Reference proteome</keyword>
<evidence type="ECO:0000313" key="3">
    <source>
        <dbReference type="Proteomes" id="UP000011529"/>
    </source>
</evidence>
<protein>
    <submittedName>
        <fullName evidence="2">Uncharacterized protein</fullName>
    </submittedName>
</protein>
<dbReference type="AlphaFoldDB" id="M2AL95"/>
<comment type="caution">
    <text evidence="2">The sequence shown here is derived from an EMBL/GenBank/DDBJ whole genome shotgun (WGS) entry which is preliminary data.</text>
</comment>
<accession>M2AL95</accession>
<proteinExistence type="predicted"/>
<evidence type="ECO:0000313" key="2">
    <source>
        <dbReference type="EMBL" id="EMB17890.1"/>
    </source>
</evidence>
<organism evidence="2 3">
    <name type="scientific">Rhodopirellula europaea 6C</name>
    <dbReference type="NCBI Taxonomy" id="1263867"/>
    <lineage>
        <taxon>Bacteria</taxon>
        <taxon>Pseudomonadati</taxon>
        <taxon>Planctomycetota</taxon>
        <taxon>Planctomycetia</taxon>
        <taxon>Pirellulales</taxon>
        <taxon>Pirellulaceae</taxon>
        <taxon>Rhodopirellula</taxon>
    </lineage>
</organism>